<evidence type="ECO:0000313" key="1">
    <source>
        <dbReference type="EMBL" id="MDR7212729.1"/>
    </source>
</evidence>
<name>A0ABU1YER4_9FLAO</name>
<protein>
    <submittedName>
        <fullName evidence="1">Uncharacterized protein</fullName>
    </submittedName>
</protein>
<gene>
    <name evidence="1" type="ORF">J2W48_004697</name>
</gene>
<dbReference type="Proteomes" id="UP001269081">
    <property type="component" value="Unassembled WGS sequence"/>
</dbReference>
<dbReference type="EMBL" id="JAVDWQ010000034">
    <property type="protein sequence ID" value="MDR7212729.1"/>
    <property type="molecule type" value="Genomic_DNA"/>
</dbReference>
<keyword evidence="2" id="KW-1185">Reference proteome</keyword>
<evidence type="ECO:0000313" key="2">
    <source>
        <dbReference type="Proteomes" id="UP001269081"/>
    </source>
</evidence>
<comment type="caution">
    <text evidence="1">The sequence shown here is derived from an EMBL/GenBank/DDBJ whole genome shotgun (WGS) entry which is preliminary data.</text>
</comment>
<sequence length="198" mass="21718">MSKYIGNFVQSDFAQGFGKMGIQTIIDSFDLISPGFSSTFDQFGGTDYLGIRPTDNQKAGYYTAMALTFLTPGGAEAGAEKLAVKGLTNLELVQKAATFAERAIGGTGRFAGTAKHNYATNLLERYQSIYGNKGLQFKVPFNNGPGNRGFLDVLDNTNGIIYDWKFGYPGMTPAQLNMTPQMLKYKRNFRLTTQVIKP</sequence>
<dbReference type="RefSeq" id="WP_310284522.1">
    <property type="nucleotide sequence ID" value="NZ_JAVDWQ010000034.1"/>
</dbReference>
<proteinExistence type="predicted"/>
<reference evidence="1 2" key="1">
    <citation type="submission" date="2023-07" db="EMBL/GenBank/DDBJ databases">
        <title>Sorghum-associated microbial communities from plants grown in Nebraska, USA.</title>
        <authorList>
            <person name="Schachtman D."/>
        </authorList>
    </citation>
    <scope>NUCLEOTIDE SEQUENCE [LARGE SCALE GENOMIC DNA]</scope>
    <source>
        <strain evidence="1 2">4129</strain>
    </source>
</reference>
<accession>A0ABU1YER4</accession>
<organism evidence="1 2">
    <name type="scientific">Flavobacterium piscis</name>
    <dbReference type="NCBI Taxonomy" id="1114874"/>
    <lineage>
        <taxon>Bacteria</taxon>
        <taxon>Pseudomonadati</taxon>
        <taxon>Bacteroidota</taxon>
        <taxon>Flavobacteriia</taxon>
        <taxon>Flavobacteriales</taxon>
        <taxon>Flavobacteriaceae</taxon>
        <taxon>Flavobacterium</taxon>
    </lineage>
</organism>